<dbReference type="FunFam" id="3.80.10.10:FF:000500">
    <property type="entry name" value="Protein TONSOKU"/>
    <property type="match status" value="1"/>
</dbReference>
<dbReference type="GO" id="GO:0005634">
    <property type="term" value="C:nucleus"/>
    <property type="evidence" value="ECO:0007669"/>
    <property type="project" value="InterPro"/>
</dbReference>
<dbReference type="PROSITE" id="PS50293">
    <property type="entry name" value="TPR_REGION"/>
    <property type="match status" value="1"/>
</dbReference>
<dbReference type="Gene3D" id="1.25.40.10">
    <property type="entry name" value="Tetratricopeptide repeat domain"/>
    <property type="match status" value="2"/>
</dbReference>
<name>A0AAP0NHH0_LIQFO</name>
<dbReference type="SUPFAM" id="SSF52047">
    <property type="entry name" value="RNI-like"/>
    <property type="match status" value="1"/>
</dbReference>
<organism evidence="4 5">
    <name type="scientific">Liquidambar formosana</name>
    <name type="common">Formosan gum</name>
    <dbReference type="NCBI Taxonomy" id="63359"/>
    <lineage>
        <taxon>Eukaryota</taxon>
        <taxon>Viridiplantae</taxon>
        <taxon>Streptophyta</taxon>
        <taxon>Embryophyta</taxon>
        <taxon>Tracheophyta</taxon>
        <taxon>Spermatophyta</taxon>
        <taxon>Magnoliopsida</taxon>
        <taxon>eudicotyledons</taxon>
        <taxon>Gunneridae</taxon>
        <taxon>Pentapetalae</taxon>
        <taxon>Saxifragales</taxon>
        <taxon>Altingiaceae</taxon>
        <taxon>Liquidambar</taxon>
    </lineage>
</organism>
<evidence type="ECO:0008006" key="6">
    <source>
        <dbReference type="Google" id="ProtNLM"/>
    </source>
</evidence>
<evidence type="ECO:0000313" key="4">
    <source>
        <dbReference type="EMBL" id="KAK9271925.1"/>
    </source>
</evidence>
<proteinExistence type="predicted"/>
<evidence type="ECO:0000256" key="2">
    <source>
        <dbReference type="SAM" id="Coils"/>
    </source>
</evidence>
<dbReference type="InterPro" id="IPR044227">
    <property type="entry name" value="TONSOKU"/>
</dbReference>
<dbReference type="InterPro" id="IPR019734">
    <property type="entry name" value="TPR_rpt"/>
</dbReference>
<gene>
    <name evidence="4" type="ORF">L1049_002291</name>
</gene>
<reference evidence="4 5" key="1">
    <citation type="journal article" date="2024" name="Plant J.">
        <title>Genome sequences and population genomics reveal climatic adaptation and genomic divergence between two closely related sweetgum species.</title>
        <authorList>
            <person name="Xu W.Q."/>
            <person name="Ren C.Q."/>
            <person name="Zhang X.Y."/>
            <person name="Comes H.P."/>
            <person name="Liu X.H."/>
            <person name="Li Y.G."/>
            <person name="Kettle C.J."/>
            <person name="Jalonen R."/>
            <person name="Gaisberger H."/>
            <person name="Ma Y.Z."/>
            <person name="Qiu Y.X."/>
        </authorList>
    </citation>
    <scope>NUCLEOTIDE SEQUENCE [LARGE SCALE GENOMIC DNA]</scope>
    <source>
        <strain evidence="4">Hangzhou</strain>
    </source>
</reference>
<dbReference type="GO" id="GO:0072423">
    <property type="term" value="P:response to DNA damage checkpoint signaling"/>
    <property type="evidence" value="ECO:0007669"/>
    <property type="project" value="InterPro"/>
</dbReference>
<dbReference type="Gene3D" id="3.80.10.10">
    <property type="entry name" value="Ribonuclease Inhibitor"/>
    <property type="match status" value="1"/>
</dbReference>
<dbReference type="Proteomes" id="UP001415857">
    <property type="component" value="Unassembled WGS sequence"/>
</dbReference>
<keyword evidence="1" id="KW-0802">TPR repeat</keyword>
<accession>A0AAP0NHH0</accession>
<comment type="caution">
    <text evidence="4">The sequence shown here is derived from an EMBL/GenBank/DDBJ whole genome shotgun (WGS) entry which is preliminary data.</text>
</comment>
<protein>
    <recommendedName>
        <fullName evidence="6">Protein TONSOKU</fullName>
    </recommendedName>
</protein>
<feature type="region of interest" description="Disordered" evidence="3">
    <location>
        <begin position="575"/>
        <end position="597"/>
    </location>
</feature>
<dbReference type="PANTHER" id="PTHR47684">
    <property type="entry name" value="PROTEIN TONSOKU"/>
    <property type="match status" value="1"/>
</dbReference>
<dbReference type="Pfam" id="PF13181">
    <property type="entry name" value="TPR_8"/>
    <property type="match status" value="1"/>
</dbReference>
<dbReference type="SUPFAM" id="SSF48452">
    <property type="entry name" value="TPR-like"/>
    <property type="match status" value="3"/>
</dbReference>
<feature type="region of interest" description="Disordered" evidence="3">
    <location>
        <begin position="505"/>
        <end position="548"/>
    </location>
</feature>
<evidence type="ECO:0000256" key="3">
    <source>
        <dbReference type="SAM" id="MobiDB-lite"/>
    </source>
</evidence>
<keyword evidence="2" id="KW-0175">Coiled coil</keyword>
<dbReference type="SMART" id="SM00368">
    <property type="entry name" value="LRR_RI"/>
    <property type="match status" value="4"/>
</dbReference>
<feature type="compositionally biased region" description="Basic and acidic residues" evidence="3">
    <location>
        <begin position="535"/>
        <end position="546"/>
    </location>
</feature>
<dbReference type="FunFam" id="1.25.40.10:FF:000674">
    <property type="entry name" value="Protein TONSOKU"/>
    <property type="match status" value="1"/>
</dbReference>
<sequence>MPRDDPQLSAAKRAYREAAAEGNRQEEARWANVIGDILKNRGEYVEALKWLRIDYEVSVKYLPEKHVLPTCQSLGEVYLRLHYFKDALIYQKKHLELAKDSNDLVEQQRASTQLGRTYHEMFLKSDDDHYSVRNAKKYFKSAMKLAQILKENPPSNKSSFLKEFIDAHNNIGMLEMDLDNLEEAQKILTKGLEICDEEEVIEDDDGRSRLHHNLGNVYTELRMWDKAREHIEKDIIICKRIGHCQGEAKGYINLGELHYRVQKYEEAILCYQKALDLAKSMEDEDALVDQIDQNIDIVKQAIKVMEELKKEEQNLKKLKRNMVTARDTPGERKCLLQQNGSLDRLIEKSGMIFAWQKHREFAKRKKRIASELCDKEKLSDSFLAIGESYQKLRIFNKALKWYMKSWEIYKSIGNLEGQALVKINIGDVLDSDGNWAGALNAFEEGYRIAIQANIPSVQLSALENMHYSHMIRFDNVEEARRLQLEIDKLKQSKNGELEAQNVAADCCSETDTEEDNHTSNSRSNVYSSPKMSNSDSRKSKPFTRVEELEDDEPLISLLRSNKNFPKLKTAHVEKLNASSKPIEASPKSLSKSTGSQQTLVGRKRVRLVLSDDEDEMHDKVECSKGRLHKGPVEDIATSDEFKSKIDPASCTCQFKDVSAVASKCDISSCTPVNLEESTCSYNSRNPKVVAQNGKEFRSSSTDEVAIASNFAASGSKCDVDVPGNQLHEHSSAGLKLPTADDEYGKFITFKIDNDLIHVETGSCVVGDSLSIESLKVEVACLYYLQLPIEKRSRGLLPIIQHMKCGERHLESLEAIETFNKHVGESWVEVYIDGWVQKRLMKLYVDCCKELSEEPNLKLLKKLYNLEVSEDEVLVSECDLQDLSITPLLNALHAHKTIAVLDLSHNILGNGTMEKLQQVLALSGQKYGSLVLDLHCNRFGPTALFQICECPVLFTRLEVLNISGNRLTDACGSYLLTILKNCKALYSLNLERCSITSRTVQKIADSLDAGSALSQLILGYNNPISGNAIVNLLAKLATLKRFSELNLNGLKLSKLVVDSLCQLAKVSCLSGLMLGATSIGTDGALQLFESFFSGTQEVVKLDLSYCGLAFHCIDVTLIGGILELNLGGNALMQEGGNALASVLRNPQCCLKVLVLNKCQLGLAGVLQIIQALEENDSLEELNLAENAHLDKRYALQYDLAAKSSLQSFPSNLNVFESSPKVCAPKEVDGAQERLCSVNTECNQLEVADSEDDLIRVEPAVSGFDDSCTSSCQRNTSFPECQFIQELSTAIGNAKQLKLLDLSNNGFSTQVAETFYTAWSLSSRAGLAQRHIKEETIHLLVQGIKCCGVKPCCRRD</sequence>
<feature type="coiled-coil region" evidence="2">
    <location>
        <begin position="295"/>
        <end position="328"/>
    </location>
</feature>
<dbReference type="InterPro" id="IPR011990">
    <property type="entry name" value="TPR-like_helical_dom_sf"/>
</dbReference>
<dbReference type="PANTHER" id="PTHR47684:SF1">
    <property type="entry name" value="PROTEIN TONSOKU"/>
    <property type="match status" value="1"/>
</dbReference>
<dbReference type="InterPro" id="IPR032675">
    <property type="entry name" value="LRR_dom_sf"/>
</dbReference>
<evidence type="ECO:0000256" key="1">
    <source>
        <dbReference type="PROSITE-ProRule" id="PRU00339"/>
    </source>
</evidence>
<dbReference type="GO" id="GO:0040029">
    <property type="term" value="P:epigenetic regulation of gene expression"/>
    <property type="evidence" value="ECO:0007669"/>
    <property type="project" value="InterPro"/>
</dbReference>
<feature type="compositionally biased region" description="Polar residues" evidence="3">
    <location>
        <begin position="587"/>
        <end position="597"/>
    </location>
</feature>
<feature type="repeat" description="TPR" evidence="1">
    <location>
        <begin position="248"/>
        <end position="281"/>
    </location>
</feature>
<feature type="compositionally biased region" description="Polar residues" evidence="3">
    <location>
        <begin position="518"/>
        <end position="534"/>
    </location>
</feature>
<dbReference type="GO" id="GO:0009933">
    <property type="term" value="P:meristem structural organization"/>
    <property type="evidence" value="ECO:0007669"/>
    <property type="project" value="InterPro"/>
</dbReference>
<dbReference type="SMART" id="SM00028">
    <property type="entry name" value="TPR"/>
    <property type="match status" value="6"/>
</dbReference>
<dbReference type="Pfam" id="PF13424">
    <property type="entry name" value="TPR_12"/>
    <property type="match status" value="1"/>
</dbReference>
<dbReference type="EMBL" id="JBBPBK010000013">
    <property type="protein sequence ID" value="KAK9271925.1"/>
    <property type="molecule type" value="Genomic_DNA"/>
</dbReference>
<dbReference type="PROSITE" id="PS50005">
    <property type="entry name" value="TPR"/>
    <property type="match status" value="1"/>
</dbReference>
<evidence type="ECO:0000313" key="5">
    <source>
        <dbReference type="Proteomes" id="UP001415857"/>
    </source>
</evidence>
<keyword evidence="5" id="KW-1185">Reference proteome</keyword>